<evidence type="ECO:0000256" key="6">
    <source>
        <dbReference type="SAM" id="Phobius"/>
    </source>
</evidence>
<evidence type="ECO:0000256" key="5">
    <source>
        <dbReference type="ARBA" id="ARBA00023136"/>
    </source>
</evidence>
<keyword evidence="5 6" id="KW-0472">Membrane</keyword>
<keyword evidence="2" id="KW-1003">Cell membrane</keyword>
<dbReference type="Proteomes" id="UP000597444">
    <property type="component" value="Unassembled WGS sequence"/>
</dbReference>
<feature type="transmembrane region" description="Helical" evidence="6">
    <location>
        <begin position="476"/>
        <end position="497"/>
    </location>
</feature>
<proteinExistence type="predicted"/>
<keyword evidence="8" id="KW-1185">Reference proteome</keyword>
<evidence type="ECO:0000256" key="1">
    <source>
        <dbReference type="ARBA" id="ARBA00004651"/>
    </source>
</evidence>
<dbReference type="Pfam" id="PF01943">
    <property type="entry name" value="Polysacc_synt"/>
    <property type="match status" value="1"/>
</dbReference>
<feature type="transmembrane region" description="Helical" evidence="6">
    <location>
        <begin position="137"/>
        <end position="157"/>
    </location>
</feature>
<keyword evidence="3 6" id="KW-0812">Transmembrane</keyword>
<feature type="transmembrane region" description="Helical" evidence="6">
    <location>
        <begin position="418"/>
        <end position="438"/>
    </location>
</feature>
<dbReference type="GO" id="GO:0005886">
    <property type="term" value="C:plasma membrane"/>
    <property type="evidence" value="ECO:0007669"/>
    <property type="project" value="UniProtKB-SubCell"/>
</dbReference>
<sequence>MNKHSHMHIDRNHVQGERLHSSLDMMPPTELLPPRPLRKTRLERLPLSEITTAMLCVVNHVSALPLDPETIPVPEVVEGTQEQLALRKGFHALWWHMRTDPLYRNSLFNMASTFLLGGLGFVFWIIIARLYQPEYVGIATTLISIMTLLGNVTILGLNSSLNRYLPKAPYQHERIHSSFALVTAASILASTCFLLGVHIFSPQLVFLRSHPLYIFSFLLFIIFCSWNTLVESVAMAFRAAEIILLKNALISLLKLVLPFTFLALGSYGIFASTASALSLGVLVALLFLLLKFRIKPAFMINIAFLKETLAYSFANYINGFMLNMPSLVLPIILLNGLSSSYAAYFYIASMLQNILLIIPLATAQSLLTEGAYNEVDLPKHTKKALITIFVLLVPATAVIVFFGNFLLQFFGKSYASEALPFLQLYSLSTLFTALLLVANAVMNITHRIKLLVLTNTVAALLTLALASLFISGKLIGVGWGWMIGQALAGVFALGFVLRPSSTHRGRRRA</sequence>
<dbReference type="PANTHER" id="PTHR30250">
    <property type="entry name" value="PST FAMILY PREDICTED COLANIC ACID TRANSPORTER"/>
    <property type="match status" value="1"/>
</dbReference>
<evidence type="ECO:0000256" key="4">
    <source>
        <dbReference type="ARBA" id="ARBA00022989"/>
    </source>
</evidence>
<feature type="transmembrane region" description="Helical" evidence="6">
    <location>
        <begin position="269"/>
        <end position="292"/>
    </location>
</feature>
<feature type="transmembrane region" description="Helical" evidence="6">
    <location>
        <begin position="343"/>
        <end position="363"/>
    </location>
</feature>
<feature type="transmembrane region" description="Helical" evidence="6">
    <location>
        <begin position="178"/>
        <end position="200"/>
    </location>
</feature>
<dbReference type="AlphaFoldDB" id="A0A8J3IPT7"/>
<gene>
    <name evidence="7" type="ORF">KSF_085790</name>
</gene>
<feature type="transmembrane region" description="Helical" evidence="6">
    <location>
        <begin position="242"/>
        <end position="263"/>
    </location>
</feature>
<comment type="caution">
    <text evidence="7">The sequence shown here is derived from an EMBL/GenBank/DDBJ whole genome shotgun (WGS) entry which is preliminary data.</text>
</comment>
<feature type="transmembrane region" description="Helical" evidence="6">
    <location>
        <begin position="384"/>
        <end position="406"/>
    </location>
</feature>
<evidence type="ECO:0008006" key="9">
    <source>
        <dbReference type="Google" id="ProtNLM"/>
    </source>
</evidence>
<evidence type="ECO:0000313" key="7">
    <source>
        <dbReference type="EMBL" id="GHO98531.1"/>
    </source>
</evidence>
<feature type="transmembrane region" description="Helical" evidence="6">
    <location>
        <begin position="107"/>
        <end position="131"/>
    </location>
</feature>
<dbReference type="PANTHER" id="PTHR30250:SF11">
    <property type="entry name" value="O-ANTIGEN TRANSPORTER-RELATED"/>
    <property type="match status" value="1"/>
</dbReference>
<feature type="transmembrane region" description="Helical" evidence="6">
    <location>
        <begin position="313"/>
        <end position="337"/>
    </location>
</feature>
<feature type="transmembrane region" description="Helical" evidence="6">
    <location>
        <begin position="450"/>
        <end position="470"/>
    </location>
</feature>
<feature type="transmembrane region" description="Helical" evidence="6">
    <location>
        <begin position="212"/>
        <end position="230"/>
    </location>
</feature>
<dbReference type="InterPro" id="IPR050833">
    <property type="entry name" value="Poly_Biosynth_Transport"/>
</dbReference>
<keyword evidence="4 6" id="KW-1133">Transmembrane helix</keyword>
<reference evidence="7" key="1">
    <citation type="submission" date="2020-10" db="EMBL/GenBank/DDBJ databases">
        <title>Taxonomic study of unclassified bacteria belonging to the class Ktedonobacteria.</title>
        <authorList>
            <person name="Yabe S."/>
            <person name="Wang C.M."/>
            <person name="Zheng Y."/>
            <person name="Sakai Y."/>
            <person name="Cavaletti L."/>
            <person name="Monciardini P."/>
            <person name="Donadio S."/>
        </authorList>
    </citation>
    <scope>NUCLEOTIDE SEQUENCE</scope>
    <source>
        <strain evidence="7">ID150040</strain>
    </source>
</reference>
<name>A0A8J3IPT7_9CHLR</name>
<dbReference type="InterPro" id="IPR002797">
    <property type="entry name" value="Polysacc_synth"/>
</dbReference>
<accession>A0A8J3IPT7</accession>
<protein>
    <recommendedName>
        <fullName evidence="9">Polysaccharide biosynthesis protein C-terminal domain-containing protein</fullName>
    </recommendedName>
</protein>
<organism evidence="7 8">
    <name type="scientific">Reticulibacter mediterranei</name>
    <dbReference type="NCBI Taxonomy" id="2778369"/>
    <lineage>
        <taxon>Bacteria</taxon>
        <taxon>Bacillati</taxon>
        <taxon>Chloroflexota</taxon>
        <taxon>Ktedonobacteria</taxon>
        <taxon>Ktedonobacterales</taxon>
        <taxon>Reticulibacteraceae</taxon>
        <taxon>Reticulibacter</taxon>
    </lineage>
</organism>
<dbReference type="EMBL" id="BNJK01000002">
    <property type="protein sequence ID" value="GHO98531.1"/>
    <property type="molecule type" value="Genomic_DNA"/>
</dbReference>
<evidence type="ECO:0000256" key="3">
    <source>
        <dbReference type="ARBA" id="ARBA00022692"/>
    </source>
</evidence>
<evidence type="ECO:0000313" key="8">
    <source>
        <dbReference type="Proteomes" id="UP000597444"/>
    </source>
</evidence>
<comment type="subcellular location">
    <subcellularLocation>
        <location evidence="1">Cell membrane</location>
        <topology evidence="1">Multi-pass membrane protein</topology>
    </subcellularLocation>
</comment>
<evidence type="ECO:0000256" key="2">
    <source>
        <dbReference type="ARBA" id="ARBA00022475"/>
    </source>
</evidence>